<dbReference type="KEGG" id="asal:CFBP5507_05935"/>
<dbReference type="AlphaFoldDB" id="A0A4Z1QW05"/>
<protein>
    <submittedName>
        <fullName evidence="1">Uncharacterized protein</fullName>
    </submittedName>
</protein>
<dbReference type="EMBL" id="CP109968">
    <property type="protein sequence ID" value="UYZ08539.1"/>
    <property type="molecule type" value="Genomic_DNA"/>
</dbReference>
<dbReference type="Proteomes" id="UP000298735">
    <property type="component" value="Chromosome Circular"/>
</dbReference>
<dbReference type="OrthoDB" id="8403453at2"/>
<proteinExistence type="predicted"/>
<evidence type="ECO:0000313" key="1">
    <source>
        <dbReference type="EMBL" id="UYZ08539.1"/>
    </source>
</evidence>
<dbReference type="RefSeq" id="WP_137410320.1">
    <property type="nucleotide sequence ID" value="NZ_CP109968.1"/>
</dbReference>
<organism evidence="1 2">
    <name type="scientific">Agrobacterium salinitolerans</name>
    <dbReference type="NCBI Taxonomy" id="1183413"/>
    <lineage>
        <taxon>Bacteria</taxon>
        <taxon>Pseudomonadati</taxon>
        <taxon>Pseudomonadota</taxon>
        <taxon>Alphaproteobacteria</taxon>
        <taxon>Hyphomicrobiales</taxon>
        <taxon>Rhizobiaceae</taxon>
        <taxon>Rhizobium/Agrobacterium group</taxon>
        <taxon>Agrobacterium</taxon>
    </lineage>
</organism>
<sequence>MRTIAILIFLAGVSATLTGCASSEKARLDTAAAEVGRQAAGVNLPEWPQYCREPMPKVVPKLDEPVWGSQKRWEITRENDINRDGWCADFYGSVRAEFGAGKQ</sequence>
<evidence type="ECO:0000313" key="2">
    <source>
        <dbReference type="Proteomes" id="UP000298735"/>
    </source>
</evidence>
<dbReference type="PROSITE" id="PS51257">
    <property type="entry name" value="PROKAR_LIPOPROTEIN"/>
    <property type="match status" value="1"/>
</dbReference>
<reference evidence="1" key="1">
    <citation type="submission" date="2022-10" db="EMBL/GenBank/DDBJ databases">
        <title>Complete genome sequence of Agrobacterium salinitolerans CFBP5507.</title>
        <authorList>
            <person name="Tchabashvili S."/>
            <person name="Yen H.-C."/>
            <person name="Haryono M."/>
            <person name="Lin Y.-C."/>
            <person name="Lai E.-M."/>
            <person name="Kuo C.-H."/>
        </authorList>
    </citation>
    <scope>NUCLEOTIDE SEQUENCE</scope>
    <source>
        <strain evidence="1">CFBP5507</strain>
    </source>
</reference>
<name>A0A4Z1QW05_9HYPH</name>
<gene>
    <name evidence="1" type="ORF">CFBP5507_05935</name>
</gene>
<accession>A0A4Z1QW05</accession>